<evidence type="ECO:0000313" key="2">
    <source>
        <dbReference type="EMBL" id="CAG8701208.1"/>
    </source>
</evidence>
<reference evidence="2 3" key="1">
    <citation type="submission" date="2021-06" db="EMBL/GenBank/DDBJ databases">
        <authorList>
            <person name="Kallberg Y."/>
            <person name="Tangrot J."/>
            <person name="Rosling A."/>
        </authorList>
    </citation>
    <scope>NUCLEOTIDE SEQUENCE [LARGE SCALE GENOMIC DNA]</scope>
    <source>
        <strain evidence="2 3">120-4 pot B 10/14</strain>
    </source>
</reference>
<name>A0ABN7UY92_GIGMA</name>
<comment type="caution">
    <text evidence="2">The sequence shown here is derived from an EMBL/GenBank/DDBJ whole genome shotgun (WGS) entry which is preliminary data.</text>
</comment>
<gene>
    <name evidence="2" type="ORF">GMARGA_LOCUS12134</name>
</gene>
<feature type="non-terminal residue" evidence="2">
    <location>
        <position position="1"/>
    </location>
</feature>
<proteinExistence type="predicted"/>
<accession>A0ABN7UY92</accession>
<dbReference type="EMBL" id="CAJVQB010007326">
    <property type="protein sequence ID" value="CAG8701208.1"/>
    <property type="molecule type" value="Genomic_DNA"/>
</dbReference>
<dbReference type="Proteomes" id="UP000789901">
    <property type="component" value="Unassembled WGS sequence"/>
</dbReference>
<protein>
    <submittedName>
        <fullName evidence="2">37217_t:CDS:1</fullName>
    </submittedName>
</protein>
<evidence type="ECO:0000256" key="1">
    <source>
        <dbReference type="SAM" id="MobiDB-lite"/>
    </source>
</evidence>
<keyword evidence="3" id="KW-1185">Reference proteome</keyword>
<feature type="region of interest" description="Disordered" evidence="1">
    <location>
        <begin position="1"/>
        <end position="20"/>
    </location>
</feature>
<evidence type="ECO:0000313" key="3">
    <source>
        <dbReference type="Proteomes" id="UP000789901"/>
    </source>
</evidence>
<sequence length="102" mass="11686">QNSRISSSTPESLVKTPKSQTTTQEFQVLPLEFQVSTYKEFSTQEITQVFTKKMSQVLTKKPQTFIQQKGIQFKKGAPKLTKKEVQLKLTSLIHSLLKKLQD</sequence>
<organism evidence="2 3">
    <name type="scientific">Gigaspora margarita</name>
    <dbReference type="NCBI Taxonomy" id="4874"/>
    <lineage>
        <taxon>Eukaryota</taxon>
        <taxon>Fungi</taxon>
        <taxon>Fungi incertae sedis</taxon>
        <taxon>Mucoromycota</taxon>
        <taxon>Glomeromycotina</taxon>
        <taxon>Glomeromycetes</taxon>
        <taxon>Diversisporales</taxon>
        <taxon>Gigasporaceae</taxon>
        <taxon>Gigaspora</taxon>
    </lineage>
</organism>